<keyword evidence="3" id="KW-0175">Coiled coil</keyword>
<proteinExistence type="predicted"/>
<feature type="compositionally biased region" description="Basic residues" evidence="4">
    <location>
        <begin position="1758"/>
        <end position="1767"/>
    </location>
</feature>
<feature type="compositionally biased region" description="Basic and acidic residues" evidence="4">
    <location>
        <begin position="1867"/>
        <end position="1884"/>
    </location>
</feature>
<feature type="region of interest" description="Disordered" evidence="4">
    <location>
        <begin position="2232"/>
        <end position="2384"/>
    </location>
</feature>
<feature type="coiled-coil region" evidence="3">
    <location>
        <begin position="2595"/>
        <end position="2629"/>
    </location>
</feature>
<feature type="compositionally biased region" description="Basic residues" evidence="4">
    <location>
        <begin position="2325"/>
        <end position="2347"/>
    </location>
</feature>
<evidence type="ECO:0000256" key="2">
    <source>
        <dbReference type="ARBA" id="ARBA00022737"/>
    </source>
</evidence>
<dbReference type="PROSITE" id="PS51450">
    <property type="entry name" value="LRR"/>
    <property type="match status" value="2"/>
</dbReference>
<feature type="compositionally biased region" description="Polar residues" evidence="4">
    <location>
        <begin position="2365"/>
        <end position="2384"/>
    </location>
</feature>
<dbReference type="SUPFAM" id="SSF52075">
    <property type="entry name" value="Outer arm dynein light chain 1"/>
    <property type="match status" value="1"/>
</dbReference>
<feature type="compositionally biased region" description="Basic and acidic residues" evidence="4">
    <location>
        <begin position="2411"/>
        <end position="2430"/>
    </location>
</feature>
<dbReference type="PANTHER" id="PTHR15454">
    <property type="entry name" value="NISCHARIN RELATED"/>
    <property type="match status" value="1"/>
</dbReference>
<name>A0ABQ9XFD4_9EUKA</name>
<feature type="region of interest" description="Disordered" evidence="4">
    <location>
        <begin position="2411"/>
        <end position="2449"/>
    </location>
</feature>
<evidence type="ECO:0000313" key="6">
    <source>
        <dbReference type="Proteomes" id="UP001281761"/>
    </source>
</evidence>
<feature type="compositionally biased region" description="Polar residues" evidence="4">
    <location>
        <begin position="1454"/>
        <end position="1482"/>
    </location>
</feature>
<keyword evidence="2" id="KW-0677">Repeat</keyword>
<feature type="region of interest" description="Disordered" evidence="4">
    <location>
        <begin position="1363"/>
        <end position="1486"/>
    </location>
</feature>
<dbReference type="Gene3D" id="3.80.10.10">
    <property type="entry name" value="Ribonuclease Inhibitor"/>
    <property type="match status" value="1"/>
</dbReference>
<dbReference type="PANTHER" id="PTHR15454:SF56">
    <property type="entry name" value="PROTEIN PHOSPHATASE 1 REGULATORY SUBUNIT 7-RELATED"/>
    <property type="match status" value="1"/>
</dbReference>
<reference evidence="5 6" key="1">
    <citation type="journal article" date="2022" name="bioRxiv">
        <title>Genomics of Preaxostyla Flagellates Illuminates Evolutionary Transitions and the Path Towards Mitochondrial Loss.</title>
        <authorList>
            <person name="Novak L.V.F."/>
            <person name="Treitli S.C."/>
            <person name="Pyrih J."/>
            <person name="Halakuc P."/>
            <person name="Pipaliya S.V."/>
            <person name="Vacek V."/>
            <person name="Brzon O."/>
            <person name="Soukal P."/>
            <person name="Eme L."/>
            <person name="Dacks J.B."/>
            <person name="Karnkowska A."/>
            <person name="Elias M."/>
            <person name="Hampl V."/>
        </authorList>
    </citation>
    <scope>NUCLEOTIDE SEQUENCE [LARGE SCALE GENOMIC DNA]</scope>
    <source>
        <strain evidence="5">NAU3</strain>
        <tissue evidence="5">Gut</tissue>
    </source>
</reference>
<feature type="compositionally biased region" description="Basic and acidic residues" evidence="4">
    <location>
        <begin position="1776"/>
        <end position="1794"/>
    </location>
</feature>
<feature type="compositionally biased region" description="Low complexity" evidence="4">
    <location>
        <begin position="1425"/>
        <end position="1446"/>
    </location>
</feature>
<feature type="compositionally biased region" description="Basic and acidic residues" evidence="4">
    <location>
        <begin position="2348"/>
        <end position="2364"/>
    </location>
</feature>
<evidence type="ECO:0000313" key="5">
    <source>
        <dbReference type="EMBL" id="KAK2950120.1"/>
    </source>
</evidence>
<comment type="caution">
    <text evidence="5">The sequence shown here is derived from an EMBL/GenBank/DDBJ whole genome shotgun (WGS) entry which is preliminary data.</text>
</comment>
<feature type="compositionally biased region" description="Basic and acidic residues" evidence="4">
    <location>
        <begin position="1384"/>
        <end position="1399"/>
    </location>
</feature>
<evidence type="ECO:0000256" key="1">
    <source>
        <dbReference type="ARBA" id="ARBA00022614"/>
    </source>
</evidence>
<organism evidence="5 6">
    <name type="scientific">Blattamonas nauphoetae</name>
    <dbReference type="NCBI Taxonomy" id="2049346"/>
    <lineage>
        <taxon>Eukaryota</taxon>
        <taxon>Metamonada</taxon>
        <taxon>Preaxostyla</taxon>
        <taxon>Oxymonadida</taxon>
        <taxon>Blattamonas</taxon>
    </lineage>
</organism>
<feature type="region of interest" description="Disordered" evidence="4">
    <location>
        <begin position="1863"/>
        <end position="1991"/>
    </location>
</feature>
<feature type="compositionally biased region" description="Basic and acidic residues" evidence="4">
    <location>
        <begin position="1935"/>
        <end position="1946"/>
    </location>
</feature>
<accession>A0ABQ9XFD4</accession>
<feature type="compositionally biased region" description="Polar residues" evidence="4">
    <location>
        <begin position="1400"/>
        <end position="1424"/>
    </location>
</feature>
<feature type="compositionally biased region" description="Basic and acidic residues" evidence="4">
    <location>
        <begin position="1821"/>
        <end position="1842"/>
    </location>
</feature>
<feature type="compositionally biased region" description="Basic and acidic residues" evidence="4">
    <location>
        <begin position="2254"/>
        <end position="2291"/>
    </location>
</feature>
<keyword evidence="1" id="KW-0433">Leucine-rich repeat</keyword>
<dbReference type="InterPro" id="IPR001611">
    <property type="entry name" value="Leu-rich_rpt"/>
</dbReference>
<sequence length="2834" mass="319279">MIQYSTAIKSTPPLSIVHVSLSKTRNILDDQHPKIGLGPTRTALTISPLSFDKARQRSHLLSADDLPGSCNVFSLAALNLSANSLSSFDTRLFRGYIPGTPVQFAHLSEINLSHNFLTTIDLSHAPNVEILNLSHNKLTTFPIFQNHQRLRNLNLSYNDIDSSLLPLLTLRGSLSHLDISHNPLFSDPGCIPEFFESLRHFTALSSLCVQSTPLFTAFGTEKFAHQIQSRLQPPTFTTFNQNPFAFPLHPVPAPDVILPSSVQGRLCPHSVQTYIQSLVRSEQPKVTTLTPPLVAKLLQGLNTASSSFQSNASSFAKLLALVSQFITKKDETVIQGFTMSQTRESLAQLLVDTLLHPHVLVPEEDVEPSDGLPPFLLSVIPITILSLFLFADKDFSSILARFLRNSPILDIPFVNIHSASSRTDQQAIFAMSDQSVVDLMQPLSFLATQSRSPLPSTTLFQYGVADTATVSENHLLSSIIRLEQDISPDSPPVFIQDENFFIRLTGLIVKARNADDAKSMKNLRNYLMLLHTIHPFLNPTLPTTDLTPRYFLLIILVRLLYLRWNLFTDEAQSPRPNVPYLISTFSIPFPYLVPIHPSIVTLLFLNLHSLYTHFTTDAQNEGLYELRSLLSFPKEDQAKMYNDLLSDSQIGASTLGNPSASPLVTIERFRKQSLSILTENRPIMLALNNAASNPVLAVHWRAWRSAPDTQPPLTVFTSVLVNLLQLLEAEIVIVECESKLDRERKKTQGTSTRPSLSVPHFSDPSIIAELISQAMVAFSPFITNRNDVNMVWSAFTSTLLEQILRRMLKIDQLLFSYHPILNQVETNPLFSINISFLGMFTQLLSLCATSLQSSRIHTPELPRGIPTDPVTTTFIRQFLSSPTFVCFVQCVLALSWNDLNHNPPITRKKAPTQVLLAAGLQFLTVLAVESNYQLECAALLINILTTPPAPNTLSQTLLDSSFTQPNPNDMPRTILPHLCKELEKVILCSVGFSEERQTPSKATVPAVPDEVQSHSLLLTSFVTACHALLRVRVADPMILIQTASRSLFSVMCAILQSSIGQPGLSLHQHSFELIHLKMAESVLELMKTLWRVGQKEEVITSCICDLIDVLNHGLRRICRTSRLQEKFRSPEELRVRHTILTSIATFLATIIEGTDLLTVLSSLHVEKRRIDDLIRMSLTMIEKETERKQNLNPKKGRNELSIKSSQKLNLIQLYNGEGHSDQVFPIVNVEPPDVCMTLQLVRLLLCLAVTGDDPIFTSFVRCEMYVNQTALNLHCNTPLRKIQSLPPGMSLETAVEPLVFQLSHFIANIDHWIMMKGIKEKGGWEISTRFGLFWRHLLNWPKKVDSIKIPSWMMSEDELEAFMDDGKDNQTPPPRKGTKKKASSKKEKKEDADGEEMRRSQTLTPTGRKSASIPDQSKQTTPTQSDSLASLTAEASSLISSIPSVSHHSHSKTQTKQETSLVSQQTVTPNAESATIPGQTKNPVEEIDVETMIKDENENEKPTMPITQQAPPLVQPVPIVEIRAASTPPLPTISLPQSSDTSMIQTDHNQTTSSSAKPAEPVDGSVEKPAVVKKQRIPNKLHFTRKAVGTISSPPPTTGLSLAEQKFLKTLWELEAMIRQDEAVLKRLKKENPKRPLTPTKIKETAKVLTRMKTQRTRMRNKGLSDANLSAAIRAQEKKEEIRQQRELQNEFRLNFGELDEDGRIAPFDSEMRAQPRLSPRELRGLVADVRTMQNEPSEKGKVWPNMEWVDEVVIKKKKRKMKKVKTSQKDDDEMEAAKADDGTKDEKDGEKNKTTKATKTTPLLSLAESMVVDGNALDTPRSERTVKGSGEEKEKKEESDNWWRPGSKIGGKEFEYLFNNALFLDRSSRRSGKEKTGEKEGSKERKKRKEKEREQKMMDEQSMSGESEGVSEVKKTKRGKHIEAKNQSSDDDSNEGKDEKDETRKQTNVLSERTQKARLASLESRRRRKEKKNAERTQTRDSSGSDESDEYVAEVQHFGVLLSYPAISHSFKRLSRLFQFWGLQKGVVSVMGGEKESMVALSSLQDAEDFVESFRNCTVGSARVSATILSADEMYKVRKRLERERVKREEQAGHQNQSIRHKMAMMTRDTPELSFSSTESLVDQPRPDESVISVASNVMTSILTQLGYTQNSTFTDNTSLVSPPTDFALQFSKVMSCFGGGDKERGEWDGQQNHLVLDPSMGRVLTSVLVSLVPAVVKTVCEMGAVIPQTQQTQPAISSGEDDLSKSQQLKMDVNEREEEKKEEREMTRDEERMTFTSESDKKEPKEAVHRSNVTTSERRGDLLTEANQWADHSDRTYNALPHTHNRHHSPSRSSSRHSRDRHRSSHHSEASHTRHSSSEHYSSRTQESSKYSQQTQYPSQSIPYGSQSYYGYTHNSRVFQPVATKDWDGRDYEESERRGSERGSERMGHGSSGQSYYGYEDDGMRRSDQRGDQMMLASRDRWNNHLTMESLLEWLSDSSVHPRNTVNSFQWFHIPTLLTTHIQSHQQNEQQNERKNSILSQFLQRINTILDKCFDSHTPIPNKRLLLSSLSQLSQYPSLDPRIKKNLGHCFVSLDSVDEGPFMLVPKEQLVQRDQLVTKQAEMEKELAELRSNEKSLLSTLSSLESENGRLREENHQRLVDIQLKTEEMRTQLEKCSRLIGASECIVTFSSDHFRVRGSTVTLFNSADRIGCFTKHVLTGIHRLSIKTLANVMIGVIHTEDYLQRQTTYVHTSAVAAVMRNKDGMLFTNNKSPATNNVPRPEQEWSAEADLEKRTLHFFIDGIQQPHHFINIPVPLVFALDVLTKNVPIEITFWGELKQSSVTFEGTGHNLG</sequence>
<dbReference type="InterPro" id="IPR032675">
    <property type="entry name" value="LRR_dom_sf"/>
</dbReference>
<evidence type="ECO:0000256" key="4">
    <source>
        <dbReference type="SAM" id="MobiDB-lite"/>
    </source>
</evidence>
<keyword evidence="6" id="KW-1185">Reference proteome</keyword>
<dbReference type="Proteomes" id="UP001281761">
    <property type="component" value="Unassembled WGS sequence"/>
</dbReference>
<feature type="compositionally biased region" description="Polar residues" evidence="4">
    <location>
        <begin position="1534"/>
        <end position="1556"/>
    </location>
</feature>
<dbReference type="EMBL" id="JARBJD010000142">
    <property type="protein sequence ID" value="KAK2950120.1"/>
    <property type="molecule type" value="Genomic_DNA"/>
</dbReference>
<feature type="region of interest" description="Disordered" evidence="4">
    <location>
        <begin position="1758"/>
        <end position="1851"/>
    </location>
</feature>
<evidence type="ECO:0000256" key="3">
    <source>
        <dbReference type="SAM" id="Coils"/>
    </source>
</evidence>
<protein>
    <submittedName>
        <fullName evidence="5">Uncharacterized protein</fullName>
    </submittedName>
</protein>
<gene>
    <name evidence="5" type="ORF">BLNAU_14922</name>
</gene>
<feature type="region of interest" description="Disordered" evidence="4">
    <location>
        <begin position="1528"/>
        <end position="1578"/>
    </location>
</feature>